<protein>
    <submittedName>
        <fullName evidence="3">Mannosyl-glycoprotein endo-beta-N-acetylglucosaminidase</fullName>
        <ecNumber evidence="3">3.2.1.96</ecNumber>
    </submittedName>
</protein>
<evidence type="ECO:0000313" key="3">
    <source>
        <dbReference type="EMBL" id="CAD0153814.1"/>
    </source>
</evidence>
<evidence type="ECO:0000313" key="4">
    <source>
        <dbReference type="Proteomes" id="UP000509120"/>
    </source>
</evidence>
<feature type="domain" description="Peptidase C51" evidence="2">
    <location>
        <begin position="75"/>
        <end position="201"/>
    </location>
</feature>
<keyword evidence="3" id="KW-0378">Hydrolase</keyword>
<dbReference type="Gene3D" id="3.90.1720.10">
    <property type="entry name" value="endopeptidase domain like (from Nostoc punctiforme)"/>
    <property type="match status" value="1"/>
</dbReference>
<dbReference type="Pfam" id="PF05257">
    <property type="entry name" value="CHAP"/>
    <property type="match status" value="1"/>
</dbReference>
<dbReference type="InterPro" id="IPR007921">
    <property type="entry name" value="CHAP_dom"/>
</dbReference>
<evidence type="ECO:0000256" key="1">
    <source>
        <dbReference type="SAM" id="MobiDB-lite"/>
    </source>
</evidence>
<dbReference type="Proteomes" id="UP000509120">
    <property type="component" value="Chromosome"/>
</dbReference>
<reference evidence="3 4" key="1">
    <citation type="submission" date="2020-06" db="EMBL/GenBank/DDBJ databases">
        <authorList>
            <person name="Chuat V."/>
        </authorList>
    </citation>
    <scope>NUCLEOTIDE SEQUENCE [LARGE SCALE GENOMIC DNA]</scope>
    <source>
        <strain evidence="3">STH_CIRM_1046</strain>
    </source>
</reference>
<dbReference type="EMBL" id="LR822030">
    <property type="protein sequence ID" value="CAD0153814.1"/>
    <property type="molecule type" value="Genomic_DNA"/>
</dbReference>
<dbReference type="PROSITE" id="PS50911">
    <property type="entry name" value="CHAP"/>
    <property type="match status" value="1"/>
</dbReference>
<proteinExistence type="predicted"/>
<dbReference type="EC" id="3.2.1.96" evidence="3"/>
<dbReference type="GO" id="GO:0033925">
    <property type="term" value="F:mannosyl-glycoprotein endo-beta-N-acetylglucosaminidase activity"/>
    <property type="evidence" value="ECO:0007669"/>
    <property type="project" value="UniProtKB-EC"/>
</dbReference>
<dbReference type="AlphaFoldDB" id="A0AAU9H5M3"/>
<keyword evidence="3" id="KW-0326">Glycosidase</keyword>
<gene>
    <name evidence="3" type="ORF">STHERMO_0132</name>
</gene>
<name>A0AAU9H5M3_STRTR</name>
<feature type="region of interest" description="Disordered" evidence="1">
    <location>
        <begin position="60"/>
        <end position="91"/>
    </location>
</feature>
<organism evidence="3 4">
    <name type="scientific">Streptococcus thermophilus</name>
    <dbReference type="NCBI Taxonomy" id="1308"/>
    <lineage>
        <taxon>Bacteria</taxon>
        <taxon>Bacillati</taxon>
        <taxon>Bacillota</taxon>
        <taxon>Bacilli</taxon>
        <taxon>Lactobacillales</taxon>
        <taxon>Streptococcaceae</taxon>
        <taxon>Streptococcus</taxon>
    </lineage>
</organism>
<evidence type="ECO:0000259" key="2">
    <source>
        <dbReference type="PROSITE" id="PS50911"/>
    </source>
</evidence>
<sequence length="201" mass="21777">MAIKMKSSKSKMTKRKNLRVVLSTRQQMVASTSPIPLALGKGVLKPCKNSIPISMSMEVHQKPMNRRQEKPETEAVSQQGMSHKAIASPKKSIPQATQDCLILGDNVPGLSITEEKKSVLASESIWEMVANGGMPQGIRQLIPTEHSALSFSPGQTGADPTYGHIAFMEQVKSDGSILISESNIKGLGVVSYRTFDVETAK</sequence>
<accession>A0AAU9H5M3</accession>